<dbReference type="GO" id="GO:0015288">
    <property type="term" value="F:porin activity"/>
    <property type="evidence" value="ECO:0007669"/>
    <property type="project" value="TreeGrafter"/>
</dbReference>
<gene>
    <name evidence="8" type="ORF">CLNEO_01580</name>
</gene>
<dbReference type="PANTHER" id="PTHR30026:SF20">
    <property type="entry name" value="OUTER MEMBRANE PROTEIN TOLC"/>
    <property type="match status" value="1"/>
</dbReference>
<dbReference type="InterPro" id="IPR051906">
    <property type="entry name" value="TolC-like"/>
</dbReference>
<evidence type="ECO:0000256" key="4">
    <source>
        <dbReference type="ARBA" id="ARBA00023136"/>
    </source>
</evidence>
<evidence type="ECO:0000256" key="1">
    <source>
        <dbReference type="ARBA" id="ARBA00004442"/>
    </source>
</evidence>
<reference evidence="8 9" key="1">
    <citation type="submission" date="2016-01" db="EMBL/GenBank/DDBJ databases">
        <title>Genome sequence of Clostridium neopropionicum X4, DSM-3847.</title>
        <authorList>
            <person name="Poehlein A."/>
            <person name="Beck M.H."/>
            <person name="Bengelsdorf F.R."/>
            <person name="Daniel R."/>
            <person name="Duerre P."/>
        </authorList>
    </citation>
    <scope>NUCLEOTIDE SEQUENCE [LARGE SCALE GENOMIC DNA]</scope>
    <source>
        <strain evidence="8 9">DSM-3847</strain>
    </source>
</reference>
<evidence type="ECO:0000256" key="6">
    <source>
        <dbReference type="SAM" id="Coils"/>
    </source>
</evidence>
<feature type="coiled-coil region" evidence="6">
    <location>
        <begin position="283"/>
        <end position="335"/>
    </location>
</feature>
<dbReference type="GO" id="GO:1990281">
    <property type="term" value="C:efflux pump complex"/>
    <property type="evidence" value="ECO:0007669"/>
    <property type="project" value="TreeGrafter"/>
</dbReference>
<evidence type="ECO:0000256" key="3">
    <source>
        <dbReference type="ARBA" id="ARBA00022692"/>
    </source>
</evidence>
<dbReference type="GO" id="GO:0015562">
    <property type="term" value="F:efflux transmembrane transporter activity"/>
    <property type="evidence" value="ECO:0007669"/>
    <property type="project" value="InterPro"/>
</dbReference>
<dbReference type="RefSeq" id="WP_066083506.1">
    <property type="nucleotide sequence ID" value="NZ_LRVM01000001.1"/>
</dbReference>
<proteinExistence type="predicted"/>
<keyword evidence="6" id="KW-0175">Coiled coil</keyword>
<name>A0A136WHP3_9FIRM</name>
<comment type="subcellular location">
    <subcellularLocation>
        <location evidence="1">Cell outer membrane</location>
    </subcellularLocation>
</comment>
<keyword evidence="4" id="KW-0472">Membrane</keyword>
<dbReference type="Gene3D" id="1.20.1600.10">
    <property type="entry name" value="Outer membrane efflux proteins (OEP)"/>
    <property type="match status" value="2"/>
</dbReference>
<feature type="chain" id="PRO_5007479359" evidence="7">
    <location>
        <begin position="28"/>
        <end position="393"/>
    </location>
</feature>
<organism evidence="8 9">
    <name type="scientific">Anaerotignum neopropionicum</name>
    <dbReference type="NCBI Taxonomy" id="36847"/>
    <lineage>
        <taxon>Bacteria</taxon>
        <taxon>Bacillati</taxon>
        <taxon>Bacillota</taxon>
        <taxon>Clostridia</taxon>
        <taxon>Lachnospirales</taxon>
        <taxon>Anaerotignaceae</taxon>
        <taxon>Anaerotignum</taxon>
    </lineage>
</organism>
<dbReference type="GO" id="GO:0009279">
    <property type="term" value="C:cell outer membrane"/>
    <property type="evidence" value="ECO:0007669"/>
    <property type="project" value="UniProtKB-SubCell"/>
</dbReference>
<evidence type="ECO:0000256" key="7">
    <source>
        <dbReference type="SAM" id="SignalP"/>
    </source>
</evidence>
<keyword evidence="2" id="KW-1134">Transmembrane beta strand</keyword>
<evidence type="ECO:0000313" key="8">
    <source>
        <dbReference type="EMBL" id="KXL54062.1"/>
    </source>
</evidence>
<dbReference type="Proteomes" id="UP000070539">
    <property type="component" value="Unassembled WGS sequence"/>
</dbReference>
<dbReference type="STRING" id="36847.CLNEO_01580"/>
<keyword evidence="5" id="KW-0998">Cell outer membrane</keyword>
<feature type="signal peptide" evidence="7">
    <location>
        <begin position="1"/>
        <end position="27"/>
    </location>
</feature>
<keyword evidence="3" id="KW-0812">Transmembrane</keyword>
<protein>
    <submittedName>
        <fullName evidence="8">Outer membrane efflux protein</fullName>
    </submittedName>
</protein>
<evidence type="ECO:0000313" key="9">
    <source>
        <dbReference type="Proteomes" id="UP000070539"/>
    </source>
</evidence>
<dbReference type="SUPFAM" id="SSF56954">
    <property type="entry name" value="Outer membrane efflux proteins (OEP)"/>
    <property type="match status" value="1"/>
</dbReference>
<dbReference type="OrthoDB" id="2056849at2"/>
<comment type="caution">
    <text evidence="8">The sequence shown here is derived from an EMBL/GenBank/DDBJ whole genome shotgun (WGS) entry which is preliminary data.</text>
</comment>
<dbReference type="AlphaFoldDB" id="A0A136WHP3"/>
<accession>A0A136WHP3</accession>
<keyword evidence="7" id="KW-0732">Signal</keyword>
<sequence>MKKRMRSGKGTLAIVLSVALFGTTAYGAQAPSTVEAAATQAEQTTPHLTYEEALKKAKNHSVDLRDLQKTTDFLQESKEDIWDKVGNFSVPIYDYQQWVNDAVFAYTSAIYTTDSSMTKNKYATQITNLALEATLKSTFSSIIENENNLKLLKETSEIQGTLYEQGKTKFGLGLISQYQLDQLKASYETSKTNVYQLERTLEQMYMNLNDLMGEAVDKKYTLEYEVEFEPYVLPSSMEAYINAALKKDYSILLKEQAIEDAKFKQNYLSEEDNSNNKSNKFSYESAQRELKAAKQDKEIAIRNAYVQLQQAEVNYNQAKADLALAQADLKTAEVNYKVGNITELTLTQAQLGVTQKELALEKIVFAYDMQVFTFKNTSLMSGSSPSSNSASAS</sequence>
<dbReference type="EMBL" id="LRVM01000001">
    <property type="protein sequence ID" value="KXL54062.1"/>
    <property type="molecule type" value="Genomic_DNA"/>
</dbReference>
<dbReference type="PANTHER" id="PTHR30026">
    <property type="entry name" value="OUTER MEMBRANE PROTEIN TOLC"/>
    <property type="match status" value="1"/>
</dbReference>
<evidence type="ECO:0000256" key="5">
    <source>
        <dbReference type="ARBA" id="ARBA00023237"/>
    </source>
</evidence>
<keyword evidence="9" id="KW-1185">Reference proteome</keyword>
<evidence type="ECO:0000256" key="2">
    <source>
        <dbReference type="ARBA" id="ARBA00022452"/>
    </source>
</evidence>